<accession>A0A4Y7RWJ3</accession>
<evidence type="ECO:0000313" key="2">
    <source>
        <dbReference type="EMBL" id="TEB13271.1"/>
    </source>
</evidence>
<keyword evidence="3" id="KW-1185">Reference proteome</keyword>
<feature type="region of interest" description="Disordered" evidence="1">
    <location>
        <begin position="1"/>
        <end position="25"/>
    </location>
</feature>
<evidence type="ECO:0000256" key="1">
    <source>
        <dbReference type="SAM" id="MobiDB-lite"/>
    </source>
</evidence>
<dbReference type="EMBL" id="QPFP01000421">
    <property type="protein sequence ID" value="TEB13271.1"/>
    <property type="molecule type" value="Genomic_DNA"/>
</dbReference>
<name>A0A4Y7RWJ3_COPMI</name>
<reference evidence="2 3" key="1">
    <citation type="journal article" date="2019" name="Nat. Ecol. Evol.">
        <title>Megaphylogeny resolves global patterns of mushroom evolution.</title>
        <authorList>
            <person name="Varga T."/>
            <person name="Krizsan K."/>
            <person name="Foldi C."/>
            <person name="Dima B."/>
            <person name="Sanchez-Garcia M."/>
            <person name="Sanchez-Ramirez S."/>
            <person name="Szollosi G.J."/>
            <person name="Szarkandi J.G."/>
            <person name="Papp V."/>
            <person name="Albert L."/>
            <person name="Andreopoulos W."/>
            <person name="Angelini C."/>
            <person name="Antonin V."/>
            <person name="Barry K.W."/>
            <person name="Bougher N.L."/>
            <person name="Buchanan P."/>
            <person name="Buyck B."/>
            <person name="Bense V."/>
            <person name="Catcheside P."/>
            <person name="Chovatia M."/>
            <person name="Cooper J."/>
            <person name="Damon W."/>
            <person name="Desjardin D."/>
            <person name="Finy P."/>
            <person name="Geml J."/>
            <person name="Haridas S."/>
            <person name="Hughes K."/>
            <person name="Justo A."/>
            <person name="Karasinski D."/>
            <person name="Kautmanova I."/>
            <person name="Kiss B."/>
            <person name="Kocsube S."/>
            <person name="Kotiranta H."/>
            <person name="LaButti K.M."/>
            <person name="Lechner B.E."/>
            <person name="Liimatainen K."/>
            <person name="Lipzen A."/>
            <person name="Lukacs Z."/>
            <person name="Mihaltcheva S."/>
            <person name="Morgado L.N."/>
            <person name="Niskanen T."/>
            <person name="Noordeloos M.E."/>
            <person name="Ohm R.A."/>
            <person name="Ortiz-Santana B."/>
            <person name="Ovrebo C."/>
            <person name="Racz N."/>
            <person name="Riley R."/>
            <person name="Savchenko A."/>
            <person name="Shiryaev A."/>
            <person name="Soop K."/>
            <person name="Spirin V."/>
            <person name="Szebenyi C."/>
            <person name="Tomsovsky M."/>
            <person name="Tulloss R.E."/>
            <person name="Uehling J."/>
            <person name="Grigoriev I.V."/>
            <person name="Vagvolgyi C."/>
            <person name="Papp T."/>
            <person name="Martin F.M."/>
            <person name="Miettinen O."/>
            <person name="Hibbett D.S."/>
            <person name="Nagy L.G."/>
        </authorList>
    </citation>
    <scope>NUCLEOTIDE SEQUENCE [LARGE SCALE GENOMIC DNA]</scope>
    <source>
        <strain evidence="2 3">FP101781</strain>
    </source>
</reference>
<proteinExistence type="predicted"/>
<organism evidence="2 3">
    <name type="scientific">Coprinellus micaceus</name>
    <name type="common">Glistening ink-cap mushroom</name>
    <name type="synonym">Coprinus micaceus</name>
    <dbReference type="NCBI Taxonomy" id="71717"/>
    <lineage>
        <taxon>Eukaryota</taxon>
        <taxon>Fungi</taxon>
        <taxon>Dikarya</taxon>
        <taxon>Basidiomycota</taxon>
        <taxon>Agaricomycotina</taxon>
        <taxon>Agaricomycetes</taxon>
        <taxon>Agaricomycetidae</taxon>
        <taxon>Agaricales</taxon>
        <taxon>Agaricineae</taxon>
        <taxon>Psathyrellaceae</taxon>
        <taxon>Coprinellus</taxon>
    </lineage>
</organism>
<evidence type="ECO:0000313" key="3">
    <source>
        <dbReference type="Proteomes" id="UP000298030"/>
    </source>
</evidence>
<protein>
    <submittedName>
        <fullName evidence="2">Uncharacterized protein</fullName>
    </submittedName>
</protein>
<dbReference type="AlphaFoldDB" id="A0A4Y7RWJ3"/>
<dbReference type="Proteomes" id="UP000298030">
    <property type="component" value="Unassembled WGS sequence"/>
</dbReference>
<feature type="compositionally biased region" description="Polar residues" evidence="1">
    <location>
        <begin position="1"/>
        <end position="10"/>
    </location>
</feature>
<gene>
    <name evidence="2" type="ORF">FA13DRAFT_1721839</name>
</gene>
<sequence>MDYYNHRSTPTPSPKAGNPVTNAPRPHERRLFDAEFASVSEYHGTAAPVRVSSSVVVVGSPPGGPLATMCWTHTIAPSSIIVQLSLTTKVLSPSPVFVAVAVYGKTGRAKLMPSVAVDMGFTVTGAISSVWLNAYNVTAAPAALWARAGEMSVREGRE</sequence>
<comment type="caution">
    <text evidence="2">The sequence shown here is derived from an EMBL/GenBank/DDBJ whole genome shotgun (WGS) entry which is preliminary data.</text>
</comment>